<dbReference type="Gene3D" id="2.30.39.10">
    <property type="entry name" value="Alpha-1-antitrypsin, domain 1"/>
    <property type="match status" value="2"/>
</dbReference>
<dbReference type="InterPro" id="IPR023796">
    <property type="entry name" value="Serpin_dom"/>
</dbReference>
<name>A0ABM3URL4_MUSDO</name>
<dbReference type="CDD" id="cd19601">
    <property type="entry name" value="serpin42Da-like"/>
    <property type="match status" value="2"/>
</dbReference>
<evidence type="ECO:0000256" key="1">
    <source>
        <dbReference type="ARBA" id="ARBA00009500"/>
    </source>
</evidence>
<gene>
    <name evidence="8" type="primary">LOC101896738</name>
</gene>
<dbReference type="Proteomes" id="UP001652621">
    <property type="component" value="Unplaced"/>
</dbReference>
<dbReference type="SMART" id="SM00093">
    <property type="entry name" value="SERPIN"/>
    <property type="match status" value="2"/>
</dbReference>
<feature type="coiled-coil region" evidence="5">
    <location>
        <begin position="521"/>
        <end position="579"/>
    </location>
</feature>
<evidence type="ECO:0000313" key="8">
    <source>
        <dbReference type="RefSeq" id="XP_058976171.1"/>
    </source>
</evidence>
<dbReference type="RefSeq" id="XP_058976171.1">
    <property type="nucleotide sequence ID" value="XM_059120188.1"/>
</dbReference>
<dbReference type="PANTHER" id="PTHR11461">
    <property type="entry name" value="SERINE PROTEASE INHIBITOR, SERPIN"/>
    <property type="match status" value="1"/>
</dbReference>
<evidence type="ECO:0000256" key="4">
    <source>
        <dbReference type="RuleBase" id="RU000411"/>
    </source>
</evidence>
<dbReference type="PANTHER" id="PTHR11461:SF211">
    <property type="entry name" value="GH10112P-RELATED"/>
    <property type="match status" value="1"/>
</dbReference>
<dbReference type="InterPro" id="IPR042178">
    <property type="entry name" value="Serpin_sf_1"/>
</dbReference>
<dbReference type="GeneID" id="101896738"/>
<evidence type="ECO:0000256" key="2">
    <source>
        <dbReference type="ARBA" id="ARBA00022690"/>
    </source>
</evidence>
<evidence type="ECO:0000256" key="3">
    <source>
        <dbReference type="ARBA" id="ARBA00022900"/>
    </source>
</evidence>
<keyword evidence="5" id="KW-0175">Coiled coil</keyword>
<dbReference type="PROSITE" id="PS00284">
    <property type="entry name" value="SERPIN"/>
    <property type="match status" value="1"/>
</dbReference>
<keyword evidence="7" id="KW-1185">Reference proteome</keyword>
<proteinExistence type="inferred from homology"/>
<dbReference type="SUPFAM" id="SSF56574">
    <property type="entry name" value="Serpins"/>
    <property type="match status" value="2"/>
</dbReference>
<evidence type="ECO:0000313" key="7">
    <source>
        <dbReference type="Proteomes" id="UP001652621"/>
    </source>
</evidence>
<reference evidence="8" key="1">
    <citation type="submission" date="2025-08" db="UniProtKB">
        <authorList>
            <consortium name="RefSeq"/>
        </authorList>
    </citation>
    <scope>IDENTIFICATION</scope>
    <source>
        <strain evidence="8">Aabys</strain>
        <tissue evidence="8">Whole body</tissue>
    </source>
</reference>
<protein>
    <submittedName>
        <fullName evidence="8">Uncharacterized protein LOC101896738</fullName>
    </submittedName>
</protein>
<accession>A0ABM3URL4</accession>
<dbReference type="Gene3D" id="3.30.497.10">
    <property type="entry name" value="Antithrombin, subunit I, domain 2"/>
    <property type="match status" value="2"/>
</dbReference>
<evidence type="ECO:0000256" key="5">
    <source>
        <dbReference type="SAM" id="Coils"/>
    </source>
</evidence>
<evidence type="ECO:0000259" key="6">
    <source>
        <dbReference type="SMART" id="SM00093"/>
    </source>
</evidence>
<keyword evidence="3" id="KW-0722">Serine protease inhibitor</keyword>
<dbReference type="InterPro" id="IPR000215">
    <property type="entry name" value="Serpin_fam"/>
</dbReference>
<sequence>MSCLCITITVTLSLLAIAVVITVPILLTIRSHAKASNSSDNFVHVNDVKQEFTRADFLNSLDVFGGKLYGELANGNPGKSIFFSPFSVQTCLTMTRMGAEGQTSVEMDANLNTVGKYLGSVADKYHELLEKYENNSVLNVANKIYVMENYKVKEDFNKTLVQNFLASVENMDFTKSVFAASAINKWVEHSTGGAIRNMVSPQMLNSDMRIFLLSAIHFKGEWESEFHKEATSPQDFFLNSANKALKIPMMYKRELSYYNIFPELNMTALRLPYKNSDLSMLILLPDAMDGLADMQEKLKHIPFENIANQMMDRTYVHIYLPKFKTEFEVELKDVLMKLGMNKMFNSGEFGRMLDSAEPMQISNVIHKAFIEVDEKGTEAAAATGLTITTRDGGGIHSIMFNADHPFYYTIINADNVRLFEGTFINQFERDILSFSTEKATCGVSQLVVKIPLFVAILAISWSTPMSTLSDATFKTALSQFGRNIFNEIQLSRKEQGNHIFSPFAIQACLAMLRLGAEGKTAQELERGLNFTNMNIQNLASNYHKLLATYQQGDTLKIANKIYVKQNEELNENYNNLLSQNFYTTAENIDFTKPKNSTKIINDWIASKTDNMIENLISEDNITPFTKSYILSAIHFNGKWATAFPLESTTEDFFYMDSKHFTKVQMMRVRSQLKFGFIDELEATALLLPYKDSNLSMLIILPNAIDGLSKILKKLTNFKLADIISRNVKYSMSLDIHLPKFKAEFKIKLSDVLKKMGMEKMFSSGEFGNMLKSPGPLALSEVIHQASIEVNEEGTKAAAVAAADVYLRSSLPIFDFNANHPFYYAIINDDFIPFFEGTFVGV</sequence>
<organism evidence="7 8">
    <name type="scientific">Musca domestica</name>
    <name type="common">House fly</name>
    <dbReference type="NCBI Taxonomy" id="7370"/>
    <lineage>
        <taxon>Eukaryota</taxon>
        <taxon>Metazoa</taxon>
        <taxon>Ecdysozoa</taxon>
        <taxon>Arthropoda</taxon>
        <taxon>Hexapoda</taxon>
        <taxon>Insecta</taxon>
        <taxon>Pterygota</taxon>
        <taxon>Neoptera</taxon>
        <taxon>Endopterygota</taxon>
        <taxon>Diptera</taxon>
        <taxon>Brachycera</taxon>
        <taxon>Muscomorpha</taxon>
        <taxon>Muscoidea</taxon>
        <taxon>Muscidae</taxon>
        <taxon>Musca</taxon>
    </lineage>
</organism>
<dbReference type="InterPro" id="IPR036186">
    <property type="entry name" value="Serpin_sf"/>
</dbReference>
<feature type="domain" description="Serpin" evidence="6">
    <location>
        <begin position="66"/>
        <end position="426"/>
    </location>
</feature>
<keyword evidence="2" id="KW-0646">Protease inhibitor</keyword>
<dbReference type="InterPro" id="IPR023795">
    <property type="entry name" value="Serpin_CS"/>
</dbReference>
<dbReference type="Pfam" id="PF00079">
    <property type="entry name" value="Serpin"/>
    <property type="match status" value="2"/>
</dbReference>
<dbReference type="InterPro" id="IPR042185">
    <property type="entry name" value="Serpin_sf_2"/>
</dbReference>
<comment type="similarity">
    <text evidence="1 4">Belongs to the serpin family.</text>
</comment>
<feature type="domain" description="Serpin" evidence="6">
    <location>
        <begin position="482"/>
        <end position="841"/>
    </location>
</feature>